<keyword evidence="2" id="KW-1185">Reference proteome</keyword>
<protein>
    <submittedName>
        <fullName evidence="1">Uncharacterized protein</fullName>
    </submittedName>
</protein>
<dbReference type="STRING" id="29730.A0A0D2UT12"/>
<organism evidence="1 2">
    <name type="scientific">Gossypium raimondii</name>
    <name type="common">Peruvian cotton</name>
    <name type="synonym">Gossypium klotzschianum subsp. raimondii</name>
    <dbReference type="NCBI Taxonomy" id="29730"/>
    <lineage>
        <taxon>Eukaryota</taxon>
        <taxon>Viridiplantae</taxon>
        <taxon>Streptophyta</taxon>
        <taxon>Embryophyta</taxon>
        <taxon>Tracheophyta</taxon>
        <taxon>Spermatophyta</taxon>
        <taxon>Magnoliopsida</taxon>
        <taxon>eudicotyledons</taxon>
        <taxon>Gunneridae</taxon>
        <taxon>Pentapetalae</taxon>
        <taxon>rosids</taxon>
        <taxon>malvids</taxon>
        <taxon>Malvales</taxon>
        <taxon>Malvaceae</taxon>
        <taxon>Malvoideae</taxon>
        <taxon>Gossypium</taxon>
    </lineage>
</organism>
<dbReference type="InterPro" id="IPR043129">
    <property type="entry name" value="ATPase_NBD"/>
</dbReference>
<gene>
    <name evidence="1" type="ORF">B456_011G123400</name>
</gene>
<dbReference type="Gramene" id="KJB71436">
    <property type="protein sequence ID" value="KJB71436"/>
    <property type="gene ID" value="B456_011G123400"/>
</dbReference>
<accession>A0A0D2UT12</accession>
<dbReference type="Pfam" id="PF00022">
    <property type="entry name" value="Actin"/>
    <property type="match status" value="1"/>
</dbReference>
<dbReference type="InterPro" id="IPR004000">
    <property type="entry name" value="Actin"/>
</dbReference>
<dbReference type="eggNOG" id="KOG0678">
    <property type="taxonomic scope" value="Eukaryota"/>
</dbReference>
<dbReference type="EMBL" id="CM001750">
    <property type="protein sequence ID" value="KJB71436.1"/>
    <property type="molecule type" value="Genomic_DNA"/>
</dbReference>
<proteinExistence type="predicted"/>
<dbReference type="Gene3D" id="3.30.420.40">
    <property type="match status" value="1"/>
</dbReference>
<dbReference type="OMA" id="YTTEIMF"/>
<evidence type="ECO:0000313" key="1">
    <source>
        <dbReference type="EMBL" id="KJB71436.1"/>
    </source>
</evidence>
<reference evidence="1 2" key="1">
    <citation type="journal article" date="2012" name="Nature">
        <title>Repeated polyploidization of Gossypium genomes and the evolution of spinnable cotton fibres.</title>
        <authorList>
            <person name="Paterson A.H."/>
            <person name="Wendel J.F."/>
            <person name="Gundlach H."/>
            <person name="Guo H."/>
            <person name="Jenkins J."/>
            <person name="Jin D."/>
            <person name="Llewellyn D."/>
            <person name="Showmaker K.C."/>
            <person name="Shu S."/>
            <person name="Udall J."/>
            <person name="Yoo M.J."/>
            <person name="Byers R."/>
            <person name="Chen W."/>
            <person name="Doron-Faigenboim A."/>
            <person name="Duke M.V."/>
            <person name="Gong L."/>
            <person name="Grimwood J."/>
            <person name="Grover C."/>
            <person name="Grupp K."/>
            <person name="Hu G."/>
            <person name="Lee T.H."/>
            <person name="Li J."/>
            <person name="Lin L."/>
            <person name="Liu T."/>
            <person name="Marler B.S."/>
            <person name="Page J.T."/>
            <person name="Roberts A.W."/>
            <person name="Romanel E."/>
            <person name="Sanders W.S."/>
            <person name="Szadkowski E."/>
            <person name="Tan X."/>
            <person name="Tang H."/>
            <person name="Xu C."/>
            <person name="Wang J."/>
            <person name="Wang Z."/>
            <person name="Zhang D."/>
            <person name="Zhang L."/>
            <person name="Ashrafi H."/>
            <person name="Bedon F."/>
            <person name="Bowers J.E."/>
            <person name="Brubaker C.L."/>
            <person name="Chee P.W."/>
            <person name="Das S."/>
            <person name="Gingle A.R."/>
            <person name="Haigler C.H."/>
            <person name="Harker D."/>
            <person name="Hoffmann L.V."/>
            <person name="Hovav R."/>
            <person name="Jones D.C."/>
            <person name="Lemke C."/>
            <person name="Mansoor S."/>
            <person name="ur Rahman M."/>
            <person name="Rainville L.N."/>
            <person name="Rambani A."/>
            <person name="Reddy U.K."/>
            <person name="Rong J.K."/>
            <person name="Saranga Y."/>
            <person name="Scheffler B.E."/>
            <person name="Scheffler J.A."/>
            <person name="Stelly D.M."/>
            <person name="Triplett B.A."/>
            <person name="Van Deynze A."/>
            <person name="Vaslin M.F."/>
            <person name="Waghmare V.N."/>
            <person name="Walford S.A."/>
            <person name="Wright R.J."/>
            <person name="Zaki E.A."/>
            <person name="Zhang T."/>
            <person name="Dennis E.S."/>
            <person name="Mayer K.F."/>
            <person name="Peterson D.G."/>
            <person name="Rokhsar D.S."/>
            <person name="Wang X."/>
            <person name="Schmutz J."/>
        </authorList>
    </citation>
    <scope>NUCLEOTIDE SEQUENCE [LARGE SCALE GENOMIC DNA]</scope>
</reference>
<dbReference type="AlphaFoldDB" id="A0A0D2UT12"/>
<name>A0A0D2UT12_GOSRA</name>
<dbReference type="Proteomes" id="UP000032304">
    <property type="component" value="Chromosome 11"/>
</dbReference>
<dbReference type="SMR" id="A0A0D2UT12"/>
<evidence type="ECO:0000313" key="2">
    <source>
        <dbReference type="Proteomes" id="UP000032304"/>
    </source>
</evidence>
<sequence>MDPTSRPAVVIDNDTRYNKMGFEGNVEPSFIQPTVVAVNESLLNKSKASSKSNWLVQYSAGVMTDLDFFIGDEALTRSRSSNNYNIIHPIKHGKVDNWDAME</sequence>
<dbReference type="SUPFAM" id="SSF53067">
    <property type="entry name" value="Actin-like ATPase domain"/>
    <property type="match status" value="1"/>
</dbReference>